<accession>A0A514DJR8</accession>
<organism evidence="1 3">
    <name type="scientific">Streptomyces phage Evy</name>
    <dbReference type="NCBI Taxonomy" id="2588514"/>
    <lineage>
        <taxon>Viruses</taxon>
        <taxon>Duplodnaviria</taxon>
        <taxon>Heunggongvirae</taxon>
        <taxon>Uroviricota</taxon>
        <taxon>Caudoviricetes</taxon>
        <taxon>Stanwilliamsviridae</taxon>
        <taxon>Boydwoodruffvirinae</taxon>
        <taxon>Samistivirus</taxon>
        <taxon>Samistivirus evy</taxon>
    </lineage>
</organism>
<evidence type="ECO:0000313" key="1">
    <source>
        <dbReference type="EMBL" id="QDH93870.1"/>
    </source>
</evidence>
<dbReference type="EMBL" id="MK977711">
    <property type="protein sequence ID" value="QDH93870.1"/>
    <property type="molecule type" value="Genomic_DNA"/>
</dbReference>
<reference evidence="1 3" key="1">
    <citation type="submission" date="2019-05" db="EMBL/GenBank/DDBJ databases">
        <authorList>
            <person name="Anderson M.E."/>
            <person name="Poser W.S.A."/>
            <person name="Smith D.I."/>
            <person name="Mcgriff A.K."/>
            <person name="Powell E.A."/>
            <person name="Stamm J."/>
            <person name="Caruso S.M."/>
            <person name="Garlena R.A."/>
            <person name="Russell D.A."/>
            <person name="Pope W.H."/>
            <person name="Jacobs-Sera D."/>
            <person name="Hatfull G.F."/>
        </authorList>
    </citation>
    <scope>NUCLEOTIDE SEQUENCE [LARGE SCALE GENOMIC DNA]</scope>
</reference>
<name>A0A514DJR8_9CAUD</name>
<protein>
    <submittedName>
        <fullName evidence="1">Uncharacterized protein</fullName>
    </submittedName>
</protein>
<evidence type="ECO:0000313" key="3">
    <source>
        <dbReference type="Proteomes" id="UP000315413"/>
    </source>
</evidence>
<dbReference type="EMBL" id="MK977711">
    <property type="protein sequence ID" value="QDH94073.1"/>
    <property type="molecule type" value="Genomic_DNA"/>
</dbReference>
<keyword evidence="3" id="KW-1185">Reference proteome</keyword>
<dbReference type="RefSeq" id="YP_010103379.1">
    <property type="nucleotide sequence ID" value="NC_055809.1"/>
</dbReference>
<proteinExistence type="predicted"/>
<sequence length="93" mass="10465">MSSRSANDWYSRVIAKELAIRTKGIPVPGTGRVSCGGYCCHSSSSGNSGVMGNSRIVSHRYMDEGEKGRAHRREIRRKERVFWMAEAMEELGW</sequence>
<evidence type="ECO:0000313" key="2">
    <source>
        <dbReference type="EMBL" id="QDH94073.1"/>
    </source>
</evidence>
<dbReference type="GeneID" id="65121465"/>
<gene>
    <name evidence="1" type="primary">1</name>
    <name evidence="2" type="synonym">239</name>
    <name evidence="1" type="ORF">SEA_EVY_1</name>
    <name evidence="2" type="ORF">SEA_EVY_239</name>
</gene>
<dbReference type="Proteomes" id="UP000315413">
    <property type="component" value="Segment"/>
</dbReference>
<dbReference type="KEGG" id="vg:65121465"/>